<organism evidence="1 2">
    <name type="scientific">Clathrospora elynae</name>
    <dbReference type="NCBI Taxonomy" id="706981"/>
    <lineage>
        <taxon>Eukaryota</taxon>
        <taxon>Fungi</taxon>
        <taxon>Dikarya</taxon>
        <taxon>Ascomycota</taxon>
        <taxon>Pezizomycotina</taxon>
        <taxon>Dothideomycetes</taxon>
        <taxon>Pleosporomycetidae</taxon>
        <taxon>Pleosporales</taxon>
        <taxon>Diademaceae</taxon>
        <taxon>Clathrospora</taxon>
    </lineage>
</organism>
<evidence type="ECO:0000313" key="1">
    <source>
        <dbReference type="EMBL" id="KAF1945040.1"/>
    </source>
</evidence>
<evidence type="ECO:0000313" key="2">
    <source>
        <dbReference type="Proteomes" id="UP000800038"/>
    </source>
</evidence>
<keyword evidence="2" id="KW-1185">Reference proteome</keyword>
<sequence length="135" mass="15509">MAMAAPKRAERQDLIRQACRAGAPAELLSDTTLITQELMEKKLLPGHYINAVDNYYTMRDHLLAKVAFPQRTFSGYMPYRAIVRKMHGQDTGRFSDEEIRILRNEIWAAVKSRRKTGAGDCFCSHVRLRGQRTPR</sequence>
<name>A0A6A5SYI8_9PLEO</name>
<reference evidence="1" key="1">
    <citation type="journal article" date="2020" name="Stud. Mycol.">
        <title>101 Dothideomycetes genomes: a test case for predicting lifestyles and emergence of pathogens.</title>
        <authorList>
            <person name="Haridas S."/>
            <person name="Albert R."/>
            <person name="Binder M."/>
            <person name="Bloem J."/>
            <person name="Labutti K."/>
            <person name="Salamov A."/>
            <person name="Andreopoulos B."/>
            <person name="Baker S."/>
            <person name="Barry K."/>
            <person name="Bills G."/>
            <person name="Bluhm B."/>
            <person name="Cannon C."/>
            <person name="Castanera R."/>
            <person name="Culley D."/>
            <person name="Daum C."/>
            <person name="Ezra D."/>
            <person name="Gonzalez J."/>
            <person name="Henrissat B."/>
            <person name="Kuo A."/>
            <person name="Liang C."/>
            <person name="Lipzen A."/>
            <person name="Lutzoni F."/>
            <person name="Magnuson J."/>
            <person name="Mondo S."/>
            <person name="Nolan M."/>
            <person name="Ohm R."/>
            <person name="Pangilinan J."/>
            <person name="Park H.-J."/>
            <person name="Ramirez L."/>
            <person name="Alfaro M."/>
            <person name="Sun H."/>
            <person name="Tritt A."/>
            <person name="Yoshinaga Y."/>
            <person name="Zwiers L.-H."/>
            <person name="Turgeon B."/>
            <person name="Goodwin S."/>
            <person name="Spatafora J."/>
            <person name="Crous P."/>
            <person name="Grigoriev I."/>
        </authorList>
    </citation>
    <scope>NUCLEOTIDE SEQUENCE</scope>
    <source>
        <strain evidence="1">CBS 161.51</strain>
    </source>
</reference>
<dbReference type="EMBL" id="ML976012">
    <property type="protein sequence ID" value="KAF1945040.1"/>
    <property type="molecule type" value="Genomic_DNA"/>
</dbReference>
<dbReference type="Proteomes" id="UP000800038">
    <property type="component" value="Unassembled WGS sequence"/>
</dbReference>
<dbReference type="AlphaFoldDB" id="A0A6A5SYI8"/>
<dbReference type="OrthoDB" id="5809458at2759"/>
<protein>
    <submittedName>
        <fullName evidence="1">Uncharacterized protein</fullName>
    </submittedName>
</protein>
<accession>A0A6A5SYI8</accession>
<gene>
    <name evidence="1" type="ORF">EJ02DRAFT_419831</name>
</gene>
<proteinExistence type="predicted"/>